<keyword evidence="2" id="KW-1185">Reference proteome</keyword>
<dbReference type="RefSeq" id="WP_146164433.1">
    <property type="nucleotide sequence ID" value="NZ_QAON01000006.1"/>
</dbReference>
<evidence type="ECO:0000313" key="2">
    <source>
        <dbReference type="Proteomes" id="UP000244223"/>
    </source>
</evidence>
<accession>A0A2T5IZJ5</accession>
<dbReference type="EMBL" id="QAON01000006">
    <property type="protein sequence ID" value="PTQ89478.1"/>
    <property type="molecule type" value="Genomic_DNA"/>
</dbReference>
<comment type="caution">
    <text evidence="1">The sequence shown here is derived from an EMBL/GenBank/DDBJ whole genome shotgun (WGS) entry which is preliminary data.</text>
</comment>
<dbReference type="Proteomes" id="UP000244223">
    <property type="component" value="Unassembled WGS sequence"/>
</dbReference>
<evidence type="ECO:0000313" key="1">
    <source>
        <dbReference type="EMBL" id="PTQ89478.1"/>
    </source>
</evidence>
<protein>
    <submittedName>
        <fullName evidence="1">Uncharacterized protein</fullName>
    </submittedName>
</protein>
<sequence>MRYFLVLVCFLACSSCDTFPKSAYSIGSMAIYDVKGEIPFLCNRLEDIAIQNKLIKQLPKRQNTLCYFSESKLNSIVIGARSLNKQLVVDIQVLNNMKTYRKLKLQIEEMLKLNYPENYLEVITP</sequence>
<name>A0A2T5IZJ5_9GAMM</name>
<reference evidence="1 2" key="1">
    <citation type="submission" date="2018-04" db="EMBL/GenBank/DDBJ databases">
        <title>Genomic Encyclopedia of Archaeal and Bacterial Type Strains, Phase II (KMG-II): from individual species to whole genera.</title>
        <authorList>
            <person name="Goeker M."/>
        </authorList>
    </citation>
    <scope>NUCLEOTIDE SEQUENCE [LARGE SCALE GENOMIC DNA]</scope>
    <source>
        <strain evidence="1 2">DSM 5822</strain>
    </source>
</reference>
<organism evidence="1 2">
    <name type="scientific">Agitococcus lubricus</name>
    <dbReference type="NCBI Taxonomy" id="1077255"/>
    <lineage>
        <taxon>Bacteria</taxon>
        <taxon>Pseudomonadati</taxon>
        <taxon>Pseudomonadota</taxon>
        <taxon>Gammaproteobacteria</taxon>
        <taxon>Moraxellales</taxon>
        <taxon>Moraxellaceae</taxon>
        <taxon>Agitococcus</taxon>
    </lineage>
</organism>
<dbReference type="AlphaFoldDB" id="A0A2T5IZJ5"/>
<proteinExistence type="predicted"/>
<gene>
    <name evidence="1" type="ORF">C8N29_1069</name>
</gene>